<dbReference type="OrthoDB" id="4769at2759"/>
<evidence type="ECO:0000256" key="1">
    <source>
        <dbReference type="ARBA" id="ARBA00004477"/>
    </source>
</evidence>
<feature type="transmembrane region" description="Helical" evidence="14">
    <location>
        <begin position="386"/>
        <end position="410"/>
    </location>
</feature>
<feature type="transmembrane region" description="Helical" evidence="14">
    <location>
        <begin position="316"/>
        <end position="334"/>
    </location>
</feature>
<dbReference type="EC" id="2.4.1.256" evidence="4 14"/>
<feature type="transmembrane region" description="Helical" evidence="14">
    <location>
        <begin position="182"/>
        <end position="198"/>
    </location>
</feature>
<keyword evidence="11 14" id="KW-0472">Membrane</keyword>
<dbReference type="EMBL" id="KZ992887">
    <property type="protein sequence ID" value="RKP06416.1"/>
    <property type="molecule type" value="Genomic_DNA"/>
</dbReference>
<dbReference type="PANTHER" id="PTHR12989:SF10">
    <property type="entry name" value="DOL-P-GLC:GLC(2)MAN(9)GLCNAC(2)-PP-DOL ALPHA-1,2-GLUCOSYLTRANSFERASE-RELATED"/>
    <property type="match status" value="1"/>
</dbReference>
<comment type="function">
    <text evidence="12">Dol-P-Glc:Glc(2)Man(9)GlcNAc(2)-PP-Dol alpha-1,2-glucosyltransferase that operates in the biosynthetic pathway of dolichol-linked oligosaccharides, the glycan precursors employed in protein asparagine (N)-glycosylation. The assembly of dolichol-linked oligosaccharides begins on the cytosolic side of the endoplasmic reticulum membrane and finishes in its lumen. The sequential addition of sugars to dolichol pyrophosphate produces dolichol-linked oligosaccharides containing fourteen sugars, including two GlcNAcs, nine mannoses and three glucoses. Once assembled, the oligosaccharide is transferred from the lipid to nascent proteins by oligosaccharyltransferases. In the lumen of the endoplasmic reticulum, adds the third and last glucose residue from dolichyl phosphate glucose (Dol-P-Glc) onto the lipid-linked oligosaccharide intermediate Glc(2)Man(9)GlcNAc(2)-PP-Dol to produce Glc(3)Man(9)GlcNAc(2)-PP-Dol.</text>
</comment>
<feature type="transmembrane region" description="Helical" evidence="14">
    <location>
        <begin position="119"/>
        <end position="141"/>
    </location>
</feature>
<feature type="transmembrane region" description="Helical" evidence="14">
    <location>
        <begin position="281"/>
        <end position="304"/>
    </location>
</feature>
<comment type="subcellular location">
    <subcellularLocation>
        <location evidence="1">Endoplasmic reticulum membrane</location>
        <topology evidence="1">Multi-pass membrane protein</topology>
    </subcellularLocation>
</comment>
<feature type="transmembrane region" description="Helical" evidence="14">
    <location>
        <begin position="60"/>
        <end position="78"/>
    </location>
</feature>
<evidence type="ECO:0000256" key="14">
    <source>
        <dbReference type="PIRNR" id="PIRNR028810"/>
    </source>
</evidence>
<feature type="signal peptide" evidence="15">
    <location>
        <begin position="1"/>
        <end position="21"/>
    </location>
</feature>
<evidence type="ECO:0000256" key="8">
    <source>
        <dbReference type="ARBA" id="ARBA00022692"/>
    </source>
</evidence>
<evidence type="ECO:0000256" key="13">
    <source>
        <dbReference type="ARBA" id="ARBA00048064"/>
    </source>
</evidence>
<keyword evidence="15" id="KW-0732">Signal</keyword>
<comment type="similarity">
    <text evidence="3 14">Belongs to the ALG10 glucosyltransferase family.</text>
</comment>
<evidence type="ECO:0000256" key="12">
    <source>
        <dbReference type="ARBA" id="ARBA00044727"/>
    </source>
</evidence>
<dbReference type="GO" id="GO:0006488">
    <property type="term" value="P:dolichol-linked oligosaccharide biosynthetic process"/>
    <property type="evidence" value="ECO:0007669"/>
    <property type="project" value="UniProtKB-UniRule"/>
</dbReference>
<sequence>MSLQALAAFALLGAINTFVASRVNSQVTDAYMDEPFHVPQAQAYCEGRYLHWDPKLTTPPGLYIVSNALLWPLGLLSGWSPLHTWCSMNLLRFTNLMFSPVLFWVLYRLSRTLHRREQPAAHALNALALSLFPVGYFFNFLYYTDTGSVTLVLLSYLFSLSGWHGSSALVAAFSLFFRQTNAVWIAFIAALAIIRRLSEFDKKTGNVQQLVNTPASRTKPIDIAHALAEAIRLVFAHPLAVVRTALPYALVLASFAAFIVWNGGIVLGDKSNHVAVTHIPQLFYFICFAVGFSAPHTLLSWRRLQDTLQSIRRRPVVFTIAVAAMIGLVHRFTYEHPFILSDNRHFTFYLWRRVFRLHPVVKYALTPAYAVAAVHWWRAMARSQSFIWCLGFVVALVLALVPSPLIEFRYFILPFVLYRLHLPLASTRTLAIETGMYLAVNAGTIGLFLLRPFRWASEPNAWQRFMW</sequence>
<evidence type="ECO:0000313" key="16">
    <source>
        <dbReference type="EMBL" id="RKP06416.1"/>
    </source>
</evidence>
<proteinExistence type="inferred from homology"/>
<evidence type="ECO:0000256" key="4">
    <source>
        <dbReference type="ARBA" id="ARBA00011967"/>
    </source>
</evidence>
<evidence type="ECO:0000256" key="2">
    <source>
        <dbReference type="ARBA" id="ARBA00004922"/>
    </source>
</evidence>
<feature type="transmembrane region" description="Helical" evidence="14">
    <location>
        <begin position="153"/>
        <end position="176"/>
    </location>
</feature>
<evidence type="ECO:0000256" key="5">
    <source>
        <dbReference type="ARBA" id="ARBA00018512"/>
    </source>
</evidence>
<keyword evidence="7 16" id="KW-0808">Transferase</keyword>
<keyword evidence="10 14" id="KW-1133">Transmembrane helix</keyword>
<evidence type="ECO:0000313" key="17">
    <source>
        <dbReference type="Proteomes" id="UP000271241"/>
    </source>
</evidence>
<gene>
    <name evidence="16" type="ORF">THASP1DRAFT_18518</name>
</gene>
<comment type="catalytic activity">
    <reaction evidence="13">
        <text>an alpha-D-Glc-(1-&gt;3)-alpha-D-Glc-(1-&gt;3)-alpha-D-Man-(1-&gt;2)-alpha-D-Man-(1-&gt;2)-alpha-D-Man-(1-&gt;3)-[alpha-D-Man-(1-&gt;2)-alpha-D-Man-(1-&gt;3)-[alpha-D-Man-(1-&gt;2)-alpha-D-Man-(1-&gt;6)]-alpha-D-Man-(1-&gt;6)]-beta-D-Man-(1-&gt;4)-beta-D-GlcNAc-(1-&gt;4)-alpha-D-GlcNAc-diphospho-di-trans,poly-cis-dolichol + a di-trans,poly-cis-dolichyl beta-D-glucosyl phosphate = a alpha-D-Glc-(1-&gt;2)-alpha-D-Glc-(1-&gt;3)-alpha-D-Glc-(1-&gt;3)-alpha-D-Man-(1-&gt;2)-alpha-D-Man-(1-&gt;2)-alpha-D-Man-(1-&gt;3)-[alpha-D-Man-(1-&gt;2)-alpha-D-Man-(1-&gt;3)-[alpha-D-Man-(1-&gt;2)-alpha-D-Man-(1-&gt;6)]-alpha-D-Man-(1-&gt;6)]-beta-D-Man-(1-&gt;4)-beta-D-GlcNAc-(1-&gt;4)-alpha-D-GlcNAc-diphospho-di-trans,poly-cis-dolichol + a di-trans,poly-cis-dolichyl phosphate + H(+)</text>
        <dbReference type="Rhea" id="RHEA:29543"/>
        <dbReference type="Rhea" id="RHEA-COMP:19498"/>
        <dbReference type="Rhea" id="RHEA-COMP:19502"/>
        <dbReference type="Rhea" id="RHEA-COMP:19512"/>
        <dbReference type="Rhea" id="RHEA-COMP:19522"/>
        <dbReference type="ChEBI" id="CHEBI:15378"/>
        <dbReference type="ChEBI" id="CHEBI:57525"/>
        <dbReference type="ChEBI" id="CHEBI:57683"/>
        <dbReference type="ChEBI" id="CHEBI:132522"/>
        <dbReference type="ChEBI" id="CHEBI:132523"/>
        <dbReference type="EC" id="2.4.1.256"/>
    </reaction>
    <physiologicalReaction direction="left-to-right" evidence="13">
        <dbReference type="Rhea" id="RHEA:29544"/>
    </physiologicalReaction>
</comment>
<evidence type="ECO:0000256" key="3">
    <source>
        <dbReference type="ARBA" id="ARBA00010600"/>
    </source>
</evidence>
<keyword evidence="8 14" id="KW-0812">Transmembrane</keyword>
<feature type="chain" id="PRO_5020967168" description="Dol-P-Glc:Glc(2)Man(9)GlcNAc(2)-PP-Dol alpha-1,2-glucosyltransferase" evidence="15">
    <location>
        <begin position="22"/>
        <end position="467"/>
    </location>
</feature>
<dbReference type="STRING" id="78915.A0A4P9XKY2"/>
<dbReference type="Proteomes" id="UP000271241">
    <property type="component" value="Unassembled WGS sequence"/>
</dbReference>
<keyword evidence="6 14" id="KW-0328">Glycosyltransferase</keyword>
<dbReference type="InterPro" id="IPR016900">
    <property type="entry name" value="Alg10"/>
</dbReference>
<protein>
    <recommendedName>
        <fullName evidence="5 14">Dol-P-Glc:Glc(2)Man(9)GlcNAc(2)-PP-Dol alpha-1,2-glucosyltransferase</fullName>
        <ecNumber evidence="4 14">2.4.1.256</ecNumber>
    </recommendedName>
</protein>
<name>A0A4P9XKY2_9FUNG</name>
<dbReference type="PANTHER" id="PTHR12989">
    <property type="entry name" value="ALPHA-1,2-GLUCOSYLTRANSFERASE ALG10"/>
    <property type="match status" value="1"/>
</dbReference>
<evidence type="ECO:0000256" key="7">
    <source>
        <dbReference type="ARBA" id="ARBA00022679"/>
    </source>
</evidence>
<evidence type="ECO:0000256" key="6">
    <source>
        <dbReference type="ARBA" id="ARBA00022676"/>
    </source>
</evidence>
<feature type="transmembrane region" description="Helical" evidence="14">
    <location>
        <begin position="90"/>
        <end position="107"/>
    </location>
</feature>
<dbReference type="GO" id="GO:0106073">
    <property type="term" value="F:dolichyl pyrophosphate Glc2Man9GlcNAc2 alpha-1,2-glucosyltransferase activity"/>
    <property type="evidence" value="ECO:0007669"/>
    <property type="project" value="UniProtKB-UniRule"/>
</dbReference>
<feature type="transmembrane region" description="Helical" evidence="14">
    <location>
        <begin position="240"/>
        <end position="261"/>
    </location>
</feature>
<dbReference type="PIRSF" id="PIRSF028810">
    <property type="entry name" value="Alpha1_2_glucosyltferase_Alg10"/>
    <property type="match status" value="1"/>
</dbReference>
<reference evidence="17" key="1">
    <citation type="journal article" date="2018" name="Nat. Microbiol.">
        <title>Leveraging single-cell genomics to expand the fungal tree of life.</title>
        <authorList>
            <person name="Ahrendt S.R."/>
            <person name="Quandt C.A."/>
            <person name="Ciobanu D."/>
            <person name="Clum A."/>
            <person name="Salamov A."/>
            <person name="Andreopoulos B."/>
            <person name="Cheng J.F."/>
            <person name="Woyke T."/>
            <person name="Pelin A."/>
            <person name="Henrissat B."/>
            <person name="Reynolds N.K."/>
            <person name="Benny G.L."/>
            <person name="Smith M.E."/>
            <person name="James T.Y."/>
            <person name="Grigoriev I.V."/>
        </authorList>
    </citation>
    <scope>NUCLEOTIDE SEQUENCE [LARGE SCALE GENOMIC DNA]</scope>
    <source>
        <strain evidence="17">RSA 1356</strain>
    </source>
</reference>
<evidence type="ECO:0000256" key="10">
    <source>
        <dbReference type="ARBA" id="ARBA00022989"/>
    </source>
</evidence>
<keyword evidence="9" id="KW-0256">Endoplasmic reticulum</keyword>
<dbReference type="Pfam" id="PF04922">
    <property type="entry name" value="DIE2_ALG10"/>
    <property type="match status" value="1"/>
</dbReference>
<feature type="transmembrane region" description="Helical" evidence="14">
    <location>
        <begin position="430"/>
        <end position="450"/>
    </location>
</feature>
<organism evidence="16 17">
    <name type="scientific">Thamnocephalis sphaerospora</name>
    <dbReference type="NCBI Taxonomy" id="78915"/>
    <lineage>
        <taxon>Eukaryota</taxon>
        <taxon>Fungi</taxon>
        <taxon>Fungi incertae sedis</taxon>
        <taxon>Zoopagomycota</taxon>
        <taxon>Zoopagomycotina</taxon>
        <taxon>Zoopagomycetes</taxon>
        <taxon>Zoopagales</taxon>
        <taxon>Sigmoideomycetaceae</taxon>
        <taxon>Thamnocephalis</taxon>
    </lineage>
</organism>
<evidence type="ECO:0000256" key="15">
    <source>
        <dbReference type="SAM" id="SignalP"/>
    </source>
</evidence>
<dbReference type="GO" id="GO:0005789">
    <property type="term" value="C:endoplasmic reticulum membrane"/>
    <property type="evidence" value="ECO:0007669"/>
    <property type="project" value="UniProtKB-SubCell"/>
</dbReference>
<feature type="transmembrane region" description="Helical" evidence="14">
    <location>
        <begin position="354"/>
        <end position="374"/>
    </location>
</feature>
<evidence type="ECO:0000256" key="9">
    <source>
        <dbReference type="ARBA" id="ARBA00022824"/>
    </source>
</evidence>
<comment type="pathway">
    <text evidence="2">Protein modification; protein glycosylation.</text>
</comment>
<evidence type="ECO:0000256" key="11">
    <source>
        <dbReference type="ARBA" id="ARBA00023136"/>
    </source>
</evidence>
<dbReference type="AlphaFoldDB" id="A0A4P9XKY2"/>
<keyword evidence="17" id="KW-1185">Reference proteome</keyword>
<accession>A0A4P9XKY2</accession>